<organism evidence="1 2">
    <name type="scientific">Vaccinium darrowii</name>
    <dbReference type="NCBI Taxonomy" id="229202"/>
    <lineage>
        <taxon>Eukaryota</taxon>
        <taxon>Viridiplantae</taxon>
        <taxon>Streptophyta</taxon>
        <taxon>Embryophyta</taxon>
        <taxon>Tracheophyta</taxon>
        <taxon>Spermatophyta</taxon>
        <taxon>Magnoliopsida</taxon>
        <taxon>eudicotyledons</taxon>
        <taxon>Gunneridae</taxon>
        <taxon>Pentapetalae</taxon>
        <taxon>asterids</taxon>
        <taxon>Ericales</taxon>
        <taxon>Ericaceae</taxon>
        <taxon>Vaccinioideae</taxon>
        <taxon>Vaccinieae</taxon>
        <taxon>Vaccinium</taxon>
    </lineage>
</organism>
<sequence length="446" mass="51400">MCPSSRKRRAEAQIINNEYEPDETQEDEEEQVEEDPRMVDTVPDLPTHIVFDILSRLPIKTLFNCRRICKGWLSLLSDPHFAKLHLSRSKVSLLVKPITHKYKSRKLNLVDLHIATYTRPRNCRIKLVPKINLPKDPKIAFNVVNSCNGFLCLSEPKNNDPIYVCNPILGEYITLPKCSSGKIVSSCAFGFSPVTDQYKVVRSFDNEDNHEVEIYTLGEGFWRNIGNNPYPYVYPYGLKHKFYFSFDTFVDGALHWLAWSPDLIHCFDFTSEQFRAVPGPLGFWGGQKEYMRLGVLQGCLSLCDFSDGDHADIWLMKDYGVQESWSKDFYIVKMINETRIYDYYEPIMVLESGLILMLVNEDSLLVYDPVLEHYEDVHIYGIASMFLGIAHVPSLVSLRDVARGENLKVHNSSLPDQDSCLLLWVEVMQYNAFIMFVSLQFSPLQV</sequence>
<proteinExistence type="predicted"/>
<gene>
    <name evidence="1" type="ORF">Vadar_020743</name>
</gene>
<name>A0ACB7XRU9_9ERIC</name>
<comment type="caution">
    <text evidence="1">The sequence shown here is derived from an EMBL/GenBank/DDBJ whole genome shotgun (WGS) entry which is preliminary data.</text>
</comment>
<dbReference type="Proteomes" id="UP000828048">
    <property type="component" value="Chromosome 1"/>
</dbReference>
<keyword evidence="2" id="KW-1185">Reference proteome</keyword>
<evidence type="ECO:0000313" key="1">
    <source>
        <dbReference type="EMBL" id="KAH7843786.1"/>
    </source>
</evidence>
<reference evidence="1 2" key="1">
    <citation type="journal article" date="2021" name="Hortic Res">
        <title>High-quality reference genome and annotation aids understanding of berry development for evergreen blueberry (Vaccinium darrowii).</title>
        <authorList>
            <person name="Yu J."/>
            <person name="Hulse-Kemp A.M."/>
            <person name="Babiker E."/>
            <person name="Staton M."/>
        </authorList>
    </citation>
    <scope>NUCLEOTIDE SEQUENCE [LARGE SCALE GENOMIC DNA]</scope>
    <source>
        <strain evidence="2">cv. NJ 8807/NJ 8810</strain>
        <tissue evidence="1">Young leaf</tissue>
    </source>
</reference>
<protein>
    <submittedName>
        <fullName evidence="1">Uncharacterized protein</fullName>
    </submittedName>
</protein>
<evidence type="ECO:0000313" key="2">
    <source>
        <dbReference type="Proteomes" id="UP000828048"/>
    </source>
</evidence>
<dbReference type="EMBL" id="CM037151">
    <property type="protein sequence ID" value="KAH7843786.1"/>
    <property type="molecule type" value="Genomic_DNA"/>
</dbReference>
<accession>A0ACB7XRU9</accession>